<proteinExistence type="predicted"/>
<dbReference type="Proteomes" id="UP001064048">
    <property type="component" value="Chromosome 18"/>
</dbReference>
<reference evidence="1 2" key="1">
    <citation type="journal article" date="2022" name="Genome Biol. Evol.">
        <title>The Spruce Budworm Genome: Reconstructing the Evolutionary History of Antifreeze Proteins.</title>
        <authorList>
            <person name="Beliveau C."/>
            <person name="Gagne P."/>
            <person name="Picq S."/>
            <person name="Vernygora O."/>
            <person name="Keeling C.I."/>
            <person name="Pinkney K."/>
            <person name="Doucet D."/>
            <person name="Wen F."/>
            <person name="Johnston J.S."/>
            <person name="Maaroufi H."/>
            <person name="Boyle B."/>
            <person name="Laroche J."/>
            <person name="Dewar K."/>
            <person name="Juretic N."/>
            <person name="Blackburn G."/>
            <person name="Nisole A."/>
            <person name="Brunet B."/>
            <person name="Brandao M."/>
            <person name="Lumley L."/>
            <person name="Duan J."/>
            <person name="Quan G."/>
            <person name="Lucarotti C.J."/>
            <person name="Roe A.D."/>
            <person name="Sperling F.A.H."/>
            <person name="Levesque R.C."/>
            <person name="Cusson M."/>
        </authorList>
    </citation>
    <scope>NUCLEOTIDE SEQUENCE [LARGE SCALE GENOMIC DNA]</scope>
    <source>
        <strain evidence="1">Glfc:IPQL:Cfum</strain>
    </source>
</reference>
<organism evidence="1 2">
    <name type="scientific">Choristoneura fumiferana</name>
    <name type="common">Spruce budworm moth</name>
    <name type="synonym">Archips fumiferana</name>
    <dbReference type="NCBI Taxonomy" id="7141"/>
    <lineage>
        <taxon>Eukaryota</taxon>
        <taxon>Metazoa</taxon>
        <taxon>Ecdysozoa</taxon>
        <taxon>Arthropoda</taxon>
        <taxon>Hexapoda</taxon>
        <taxon>Insecta</taxon>
        <taxon>Pterygota</taxon>
        <taxon>Neoptera</taxon>
        <taxon>Endopterygota</taxon>
        <taxon>Lepidoptera</taxon>
        <taxon>Glossata</taxon>
        <taxon>Ditrysia</taxon>
        <taxon>Tortricoidea</taxon>
        <taxon>Tortricidae</taxon>
        <taxon>Tortricinae</taxon>
        <taxon>Choristoneura</taxon>
    </lineage>
</organism>
<protein>
    <submittedName>
        <fullName evidence="1">Uncharacterized protein</fullName>
    </submittedName>
</protein>
<accession>A0ACC0KQB2</accession>
<name>A0ACC0KQB2_CHOFU</name>
<sequence length="1538" mass="176545">MVWMYLAVVALSVYFLNRWIRSNEKFEMIPGPKGIYIFENALDFLMDPGAKWLQRRKILTPTFHFNILRHFNVILEENSRKLVEELAAEVGKDYTDVATYITQFTLHSICETAMGTQLDKDTSQVGRSYKDAIIKLGVYAVYRAQRIWLYPNIIFSLTKIGRKQQKILDLMKSFRDNVIDIRRESENMLIDATNSNEEREISMSSKKRLAMLDLLLQAEREGITDANGIGEEVDTFMFAGHDTTSTALQFTLMLLANYPDVQNKVVAECNEIFKCPTQQATMSDLARMKYLECCIKESLRLYPPAHLIMRKLKEPLKLSTGGHEVPAGADCAIMLWELQRRSQKFAMNEMKFALSAVLRNYKLLPVTTPQNIVFITDFILRPTEPIKIKFEKRYDLMDLGRQLAKKFPNIYRFWCYPIGTVTIYSPEDIEIVTSTMKHSEKSRIYLFLKPWLQEGLLLSKGEKWQTRRKILTPTFHFNILRQFSKILQENSQRLLDILYNTAERPIDVVPLNKDNIAEGKSYKEAIYQIGSIVTHRFVRIYLIVDFIFNLTSWGKAQKKVLDTIHRFTSKVIRERKELLRDMDLTSIGEKSDTNDDIFMKRSKKGHDTTASGLTFCMLLMANNKHIQDKAAKEINDYFGDTDRPIEMEDLANLRYLECCIKESLRIYPPVHFISRRLSEDVTLSNYHVPAGVECHISIFDLHHREDLFPNPSVFDPDRFLPENCVGRHPYAYIPFSAGPRNCIVKPHNPMINAGAILVCSLLKQLDKPEMTLAEKFDYVMSFFSRLAGNEVLGFNNAVFLSEREAADPTLANGGICPITDEKVLRPDSVRNVLSLMHSCGMYDYSGQFAFKVGLPAKSGVSGAMLIVVPNELIERFNFHKYDNIRYASHKKDPRRYKFETTGLSIVNLLFSSASGDISALRRHHLSGMDMTLSDYDGRTALHLAAAEGHLGCVDFLLAQCGVNHDPRDRWGSRPLNEAETFGHTAVVQYLKEWEQTHPKEKTPPAASVDEILDAPPDANDAVKDPSIQEIVSRNGDKVQNFIFTSQHSPHCSFSAATVRNGVETKPNNLQSASNSIILRRLPPTMTEEAFLEQVSPIPEHDHFYFAKPDPSLGNNVFSRAYINFVNVEDIYLFRDKFDDYVFVDDKGVEYVSIVEYAPFQRIPKKKKKKDPKCGTIESDPVYQEFLENLTKEPEVESQPKLEYSYPISDDALETFSLAINIMYTPGDISEDEICSYNCDQYDHKPNQQEDDSEENEIKKIKPREWEKDKSSKPKEDSGKIESKEGTVFESKTFREQRKAGVSLVDTKKKLDNERKDSKNDDDEDSDKNKKDKPTKTKDIVREQKSKKYSDTRKERTKQSEIIKSDKQSVTSKSLPIDGKVKSLNHDDIKPFTQLPQVKTDDLSRIIDGMDKKMKLDELQKHLENSNENAHNKNSDESVGVIKIRRSSLESGEVPMKEESSLKRQKSLDDRGKSADREGSEEIEKGDSADRRTERRIRNKDRPSRVIYQPGMGKFSKQRFSKEKETPAKSVNDSEKKDT</sequence>
<evidence type="ECO:0000313" key="2">
    <source>
        <dbReference type="Proteomes" id="UP001064048"/>
    </source>
</evidence>
<keyword evidence="2" id="KW-1185">Reference proteome</keyword>
<comment type="caution">
    <text evidence="1">The sequence shown here is derived from an EMBL/GenBank/DDBJ whole genome shotgun (WGS) entry which is preliminary data.</text>
</comment>
<dbReference type="EMBL" id="CM046118">
    <property type="protein sequence ID" value="KAI8438629.1"/>
    <property type="molecule type" value="Genomic_DNA"/>
</dbReference>
<evidence type="ECO:0000313" key="1">
    <source>
        <dbReference type="EMBL" id="KAI8438629.1"/>
    </source>
</evidence>
<gene>
    <name evidence="1" type="ORF">MSG28_011061</name>
</gene>